<evidence type="ECO:0000313" key="7">
    <source>
        <dbReference type="EMBL" id="TDD68077.1"/>
    </source>
</evidence>
<keyword evidence="2" id="KW-0547">Nucleotide-binding</keyword>
<organism evidence="7 8">
    <name type="scientific">Jiangella aurantiaca</name>
    <dbReference type="NCBI Taxonomy" id="2530373"/>
    <lineage>
        <taxon>Bacteria</taxon>
        <taxon>Bacillati</taxon>
        <taxon>Actinomycetota</taxon>
        <taxon>Actinomycetes</taxon>
        <taxon>Jiangellales</taxon>
        <taxon>Jiangellaceae</taxon>
        <taxon>Jiangella</taxon>
    </lineage>
</organism>
<sequence>MRVVFDDLTVALGGTDVLRSVSLAIEDGRFVGLLGPNGSGKSTLLRTLYRAVTPRAGRTLLNDHDVRSLRPRDVARTVAVMLQETSTEFDLTVLEVVLLGRVPHHSSFGRDTAEDLRIAEEALVRVGALDLADRMVGQLSGGQKQRVMLARALAQAGPVLVLDEPTNHLDIAHQLEQMRLVGTLDRTVIAALHDLNLAAAHCDEVAVLKDGRLVAFGPPRDVLTRDLVREVFEVDARFLPDPETGRTVLAFGHPHDPSPSADISPEPQGATTP</sequence>
<keyword evidence="4" id="KW-1278">Translocase</keyword>
<comment type="caution">
    <text evidence="7">The sequence shown here is derived from an EMBL/GenBank/DDBJ whole genome shotgun (WGS) entry which is preliminary data.</text>
</comment>
<dbReference type="PANTHER" id="PTHR42794">
    <property type="entry name" value="HEMIN IMPORT ATP-BINDING PROTEIN HMUV"/>
    <property type="match status" value="1"/>
</dbReference>
<dbReference type="InterPro" id="IPR003593">
    <property type="entry name" value="AAA+_ATPase"/>
</dbReference>
<evidence type="ECO:0000313" key="8">
    <source>
        <dbReference type="Proteomes" id="UP000295217"/>
    </source>
</evidence>
<dbReference type="InterPro" id="IPR003439">
    <property type="entry name" value="ABC_transporter-like_ATP-bd"/>
</dbReference>
<dbReference type="Gene3D" id="3.40.50.300">
    <property type="entry name" value="P-loop containing nucleotide triphosphate hydrolases"/>
    <property type="match status" value="1"/>
</dbReference>
<dbReference type="SUPFAM" id="SSF52540">
    <property type="entry name" value="P-loop containing nucleoside triphosphate hydrolases"/>
    <property type="match status" value="1"/>
</dbReference>
<dbReference type="InterPro" id="IPR017871">
    <property type="entry name" value="ABC_transporter-like_CS"/>
</dbReference>
<proteinExistence type="predicted"/>
<evidence type="ECO:0000256" key="4">
    <source>
        <dbReference type="ARBA" id="ARBA00022967"/>
    </source>
</evidence>
<evidence type="ECO:0000256" key="2">
    <source>
        <dbReference type="ARBA" id="ARBA00022741"/>
    </source>
</evidence>
<name>A0A4V2YRX8_9ACTN</name>
<evidence type="ECO:0000256" key="5">
    <source>
        <dbReference type="SAM" id="MobiDB-lite"/>
    </source>
</evidence>
<evidence type="ECO:0000259" key="6">
    <source>
        <dbReference type="PROSITE" id="PS50893"/>
    </source>
</evidence>
<dbReference type="GO" id="GO:0016887">
    <property type="term" value="F:ATP hydrolysis activity"/>
    <property type="evidence" value="ECO:0007669"/>
    <property type="project" value="InterPro"/>
</dbReference>
<dbReference type="SMART" id="SM00382">
    <property type="entry name" value="AAA"/>
    <property type="match status" value="1"/>
</dbReference>
<feature type="domain" description="ABC transporter" evidence="6">
    <location>
        <begin position="3"/>
        <end position="235"/>
    </location>
</feature>
<keyword evidence="3 7" id="KW-0067">ATP-binding</keyword>
<dbReference type="PROSITE" id="PS00211">
    <property type="entry name" value="ABC_TRANSPORTER_1"/>
    <property type="match status" value="1"/>
</dbReference>
<feature type="region of interest" description="Disordered" evidence="5">
    <location>
        <begin position="248"/>
        <end position="273"/>
    </location>
</feature>
<protein>
    <submittedName>
        <fullName evidence="7">ABC transporter ATP-binding protein</fullName>
    </submittedName>
</protein>
<dbReference type="RefSeq" id="WP_132104312.1">
    <property type="nucleotide sequence ID" value="NZ_SMLB01000023.1"/>
</dbReference>
<reference evidence="7 8" key="1">
    <citation type="submission" date="2019-02" db="EMBL/GenBank/DDBJ databases">
        <title>Draft genome sequences of novel Actinobacteria.</title>
        <authorList>
            <person name="Sahin N."/>
            <person name="Ay H."/>
            <person name="Saygin H."/>
        </authorList>
    </citation>
    <scope>NUCLEOTIDE SEQUENCE [LARGE SCALE GENOMIC DNA]</scope>
    <source>
        <strain evidence="7 8">8K307</strain>
    </source>
</reference>
<dbReference type="Pfam" id="PF00005">
    <property type="entry name" value="ABC_tran"/>
    <property type="match status" value="1"/>
</dbReference>
<dbReference type="PROSITE" id="PS50893">
    <property type="entry name" value="ABC_TRANSPORTER_2"/>
    <property type="match status" value="1"/>
</dbReference>
<evidence type="ECO:0000256" key="1">
    <source>
        <dbReference type="ARBA" id="ARBA00022448"/>
    </source>
</evidence>
<dbReference type="OrthoDB" id="3475572at2"/>
<dbReference type="PANTHER" id="PTHR42794:SF1">
    <property type="entry name" value="HEMIN IMPORT ATP-BINDING PROTEIN HMUV"/>
    <property type="match status" value="1"/>
</dbReference>
<gene>
    <name evidence="7" type="ORF">E1262_16865</name>
</gene>
<dbReference type="EMBL" id="SMLB01000023">
    <property type="protein sequence ID" value="TDD68077.1"/>
    <property type="molecule type" value="Genomic_DNA"/>
</dbReference>
<dbReference type="InterPro" id="IPR027417">
    <property type="entry name" value="P-loop_NTPase"/>
</dbReference>
<evidence type="ECO:0000256" key="3">
    <source>
        <dbReference type="ARBA" id="ARBA00022840"/>
    </source>
</evidence>
<dbReference type="FunFam" id="3.40.50.300:FF:000134">
    <property type="entry name" value="Iron-enterobactin ABC transporter ATP-binding protein"/>
    <property type="match status" value="1"/>
</dbReference>
<keyword evidence="8" id="KW-1185">Reference proteome</keyword>
<dbReference type="CDD" id="cd03214">
    <property type="entry name" value="ABC_Iron-Siderophores_B12_Hemin"/>
    <property type="match status" value="1"/>
</dbReference>
<dbReference type="GO" id="GO:0005524">
    <property type="term" value="F:ATP binding"/>
    <property type="evidence" value="ECO:0007669"/>
    <property type="project" value="UniProtKB-KW"/>
</dbReference>
<accession>A0A4V2YRX8</accession>
<dbReference type="Proteomes" id="UP000295217">
    <property type="component" value="Unassembled WGS sequence"/>
</dbReference>
<dbReference type="AlphaFoldDB" id="A0A4V2YRX8"/>
<keyword evidence="1" id="KW-0813">Transport</keyword>